<organism evidence="2 3">
    <name type="scientific">Maricaulis maris (strain MCS10)</name>
    <name type="common">Caulobacter maris</name>
    <dbReference type="NCBI Taxonomy" id="394221"/>
    <lineage>
        <taxon>Bacteria</taxon>
        <taxon>Pseudomonadati</taxon>
        <taxon>Pseudomonadota</taxon>
        <taxon>Alphaproteobacteria</taxon>
        <taxon>Maricaulales</taxon>
        <taxon>Maricaulaceae</taxon>
        <taxon>Maricaulis</taxon>
    </lineage>
</organism>
<accession>Q0ASY4</accession>
<dbReference type="InterPro" id="IPR002539">
    <property type="entry name" value="MaoC-like_dom"/>
</dbReference>
<dbReference type="InterPro" id="IPR050965">
    <property type="entry name" value="UPF0336/Enoyl-CoA_hydratase"/>
</dbReference>
<protein>
    <submittedName>
        <fullName evidence="2">MaoC domain protein dehydratase</fullName>
    </submittedName>
</protein>
<feature type="domain" description="MaoC-like" evidence="1">
    <location>
        <begin position="11"/>
        <end position="112"/>
    </location>
</feature>
<dbReference type="GO" id="GO:0005835">
    <property type="term" value="C:fatty acid synthase complex"/>
    <property type="evidence" value="ECO:0007669"/>
    <property type="project" value="InterPro"/>
</dbReference>
<dbReference type="GO" id="GO:0006633">
    <property type="term" value="P:fatty acid biosynthetic process"/>
    <property type="evidence" value="ECO:0007669"/>
    <property type="project" value="InterPro"/>
</dbReference>
<dbReference type="GO" id="GO:0019171">
    <property type="term" value="F:(3R)-hydroxyacyl-[acyl-carrier-protein] dehydratase activity"/>
    <property type="evidence" value="ECO:0007669"/>
    <property type="project" value="TreeGrafter"/>
</dbReference>
<keyword evidence="3" id="KW-1185">Reference proteome</keyword>
<proteinExistence type="predicted"/>
<dbReference type="Pfam" id="PF01575">
    <property type="entry name" value="MaoC_dehydratas"/>
    <property type="match status" value="1"/>
</dbReference>
<gene>
    <name evidence="2" type="ordered locus">Mmar10_0310</name>
</gene>
<dbReference type="STRING" id="394221.Mmar10_0310"/>
<dbReference type="InterPro" id="IPR003965">
    <property type="entry name" value="Fatty_acid_synthase"/>
</dbReference>
<dbReference type="OrthoDB" id="4235906at2"/>
<dbReference type="Gene3D" id="3.10.129.10">
    <property type="entry name" value="Hotdog Thioesterase"/>
    <property type="match status" value="1"/>
</dbReference>
<dbReference type="GO" id="GO:0004312">
    <property type="term" value="F:fatty acid synthase activity"/>
    <property type="evidence" value="ECO:0007669"/>
    <property type="project" value="InterPro"/>
</dbReference>
<dbReference type="PANTHER" id="PTHR43437">
    <property type="entry name" value="HYDROXYACYL-THIOESTER DEHYDRATASE TYPE 2, MITOCHONDRIAL-RELATED"/>
    <property type="match status" value="1"/>
</dbReference>
<dbReference type="AlphaFoldDB" id="Q0ASY4"/>
<evidence type="ECO:0000259" key="1">
    <source>
        <dbReference type="Pfam" id="PF01575"/>
    </source>
</evidence>
<dbReference type="PRINTS" id="PR01483">
    <property type="entry name" value="FASYNTHASE"/>
</dbReference>
<dbReference type="PANTHER" id="PTHR43437:SF3">
    <property type="entry name" value="HYDROXYACYL-THIOESTER DEHYDRATASE TYPE 2, MITOCHONDRIAL"/>
    <property type="match status" value="1"/>
</dbReference>
<evidence type="ECO:0000313" key="3">
    <source>
        <dbReference type="Proteomes" id="UP000001964"/>
    </source>
</evidence>
<reference evidence="2 3" key="1">
    <citation type="submission" date="2006-08" db="EMBL/GenBank/DDBJ databases">
        <title>Complete sequence of Maricaulis maris MCS10.</title>
        <authorList>
            <consortium name="US DOE Joint Genome Institute"/>
            <person name="Copeland A."/>
            <person name="Lucas S."/>
            <person name="Lapidus A."/>
            <person name="Barry K."/>
            <person name="Detter J.C."/>
            <person name="Glavina del Rio T."/>
            <person name="Hammon N."/>
            <person name="Israni S."/>
            <person name="Dalin E."/>
            <person name="Tice H."/>
            <person name="Pitluck S."/>
            <person name="Saunders E."/>
            <person name="Brettin T."/>
            <person name="Bruce D."/>
            <person name="Han C."/>
            <person name="Tapia R."/>
            <person name="Gilna P."/>
            <person name="Schmutz J."/>
            <person name="Larimer F."/>
            <person name="Land M."/>
            <person name="Hauser L."/>
            <person name="Kyrpides N."/>
            <person name="Mikhailova N."/>
            <person name="Viollier P."/>
            <person name="Stephens C."/>
            <person name="Richardson P."/>
        </authorList>
    </citation>
    <scope>NUCLEOTIDE SEQUENCE [LARGE SCALE GENOMIC DNA]</scope>
    <source>
        <strain evidence="2 3">MCS10</strain>
    </source>
</reference>
<dbReference type="Proteomes" id="UP000001964">
    <property type="component" value="Chromosome"/>
</dbReference>
<dbReference type="KEGG" id="mmr:Mmar10_0310"/>
<dbReference type="RefSeq" id="WP_011642250.1">
    <property type="nucleotide sequence ID" value="NC_008347.1"/>
</dbReference>
<sequence length="135" mass="14596">MTPGSSRETGTSARLDKTFSQADFDAFARLSGDDNPIHCDPGFAATTRFERTVAHGALLCAVLRRLVEEVYPGARQLSQDSQYPAPSPVNEALRFEVETVGTPDPENARRVALALRVTRLCDGVVTCTGATEIEI</sequence>
<dbReference type="SUPFAM" id="SSF54637">
    <property type="entry name" value="Thioesterase/thiol ester dehydrase-isomerase"/>
    <property type="match status" value="1"/>
</dbReference>
<dbReference type="HOGENOM" id="CLU_094876_3_1_5"/>
<evidence type="ECO:0000313" key="2">
    <source>
        <dbReference type="EMBL" id="ABI64603.1"/>
    </source>
</evidence>
<dbReference type="eggNOG" id="COG2030">
    <property type="taxonomic scope" value="Bacteria"/>
</dbReference>
<name>Q0ASY4_MARMM</name>
<dbReference type="EMBL" id="CP000449">
    <property type="protein sequence ID" value="ABI64603.1"/>
    <property type="molecule type" value="Genomic_DNA"/>
</dbReference>
<dbReference type="InterPro" id="IPR029069">
    <property type="entry name" value="HotDog_dom_sf"/>
</dbReference>